<dbReference type="PANTHER" id="PTHR47963">
    <property type="entry name" value="DEAD-BOX ATP-DEPENDENT RNA HELICASE 47, MITOCHONDRIAL"/>
    <property type="match status" value="1"/>
</dbReference>
<dbReference type="InterPro" id="IPR001650">
    <property type="entry name" value="Helicase_C-like"/>
</dbReference>
<evidence type="ECO:0000256" key="1">
    <source>
        <dbReference type="ARBA" id="ARBA00022741"/>
    </source>
</evidence>
<dbReference type="SMART" id="SM00490">
    <property type="entry name" value="HELICc"/>
    <property type="match status" value="1"/>
</dbReference>
<sequence>MLRDFKDEKLTYLVVTDIAARGLDIPDLPYVIQYDLPKNEQEYTHRSGRTGRMGKRGIVISFVNQREIRTLKQFLRALGKDGQLVRFFQGRLALPEENKSKRGMAEKKSNQKKGQAKPVSKSSSKKKNR</sequence>
<evidence type="ECO:0000256" key="4">
    <source>
        <dbReference type="ARBA" id="ARBA00022840"/>
    </source>
</evidence>
<keyword evidence="4" id="KW-0067">ATP-binding</keyword>
<reference evidence="7 8" key="1">
    <citation type="journal article" date="2014" name="Int. J. Syst. Evol. Microbiol.">
        <title>Listeria floridensis sp. nov., Listeria aquatica sp. nov., Listeria cornellensis sp. nov., Listeria riparia sp. nov. and Listeria grandensis sp. nov., from agricultural and natural environments.</title>
        <authorList>
            <person name="den Bakker H.C."/>
            <person name="Warchocki S."/>
            <person name="Wright E.M."/>
            <person name="Allred A.F."/>
            <person name="Ahlstrom C."/>
            <person name="Manuel C.S."/>
            <person name="Stasiewicz M.J."/>
            <person name="Burrell A."/>
            <person name="Roof S."/>
            <person name="Strawn L."/>
            <person name="Fortes E.D."/>
            <person name="Nightingale K.K."/>
            <person name="Kephart D."/>
            <person name="Wiedmann M."/>
        </authorList>
    </citation>
    <scope>NUCLEOTIDE SEQUENCE [LARGE SCALE GENOMIC DNA]</scope>
    <source>
        <strain evidence="7 8">FSL S10-1187</strain>
    </source>
</reference>
<keyword evidence="3 7" id="KW-0347">Helicase</keyword>
<dbReference type="PROSITE" id="PS51194">
    <property type="entry name" value="HELICASE_CTER"/>
    <property type="match status" value="1"/>
</dbReference>
<evidence type="ECO:0000256" key="3">
    <source>
        <dbReference type="ARBA" id="ARBA00022806"/>
    </source>
</evidence>
<dbReference type="InterPro" id="IPR050547">
    <property type="entry name" value="DEAD_box_RNA_helicases"/>
</dbReference>
<keyword evidence="8" id="KW-1185">Reference proteome</keyword>
<evidence type="ECO:0000259" key="6">
    <source>
        <dbReference type="PROSITE" id="PS51194"/>
    </source>
</evidence>
<gene>
    <name evidence="7" type="ORF">MFLO_11260</name>
</gene>
<dbReference type="Gene3D" id="3.40.50.300">
    <property type="entry name" value="P-loop containing nucleotide triphosphate hydrolases"/>
    <property type="match status" value="1"/>
</dbReference>
<evidence type="ECO:0000256" key="2">
    <source>
        <dbReference type="ARBA" id="ARBA00022801"/>
    </source>
</evidence>
<proteinExistence type="predicted"/>
<dbReference type="PANTHER" id="PTHR47963:SF7">
    <property type="entry name" value="ATP-DEPENDENT RNA HELICASE YFML-RELATED"/>
    <property type="match status" value="1"/>
</dbReference>
<feature type="compositionally biased region" description="Basic and acidic residues" evidence="5">
    <location>
        <begin position="96"/>
        <end position="109"/>
    </location>
</feature>
<feature type="domain" description="Helicase C-terminal" evidence="6">
    <location>
        <begin position="1"/>
        <end position="93"/>
    </location>
</feature>
<dbReference type="EMBL" id="AODF01000026">
    <property type="protein sequence ID" value="EUJ29161.1"/>
    <property type="molecule type" value="Genomic_DNA"/>
</dbReference>
<feature type="region of interest" description="Disordered" evidence="5">
    <location>
        <begin position="96"/>
        <end position="129"/>
    </location>
</feature>
<protein>
    <submittedName>
        <fullName evidence="7">ATP-dependent RNA helicase</fullName>
    </submittedName>
</protein>
<accession>A0ABP3AWA8</accession>
<organism evidence="7 8">
    <name type="scientific">Listeria floridensis FSL S10-1187</name>
    <dbReference type="NCBI Taxonomy" id="1265817"/>
    <lineage>
        <taxon>Bacteria</taxon>
        <taxon>Bacillati</taxon>
        <taxon>Bacillota</taxon>
        <taxon>Bacilli</taxon>
        <taxon>Bacillales</taxon>
        <taxon>Listeriaceae</taxon>
        <taxon>Listeria</taxon>
    </lineage>
</organism>
<dbReference type="GO" id="GO:0004386">
    <property type="term" value="F:helicase activity"/>
    <property type="evidence" value="ECO:0007669"/>
    <property type="project" value="UniProtKB-KW"/>
</dbReference>
<dbReference type="InterPro" id="IPR027417">
    <property type="entry name" value="P-loop_NTPase"/>
</dbReference>
<name>A0ABP3AWA8_9LIST</name>
<dbReference type="Pfam" id="PF00271">
    <property type="entry name" value="Helicase_C"/>
    <property type="match status" value="1"/>
</dbReference>
<dbReference type="CDD" id="cd18787">
    <property type="entry name" value="SF2_C_DEAD"/>
    <property type="match status" value="1"/>
</dbReference>
<comment type="caution">
    <text evidence="7">The sequence shown here is derived from an EMBL/GenBank/DDBJ whole genome shotgun (WGS) entry which is preliminary data.</text>
</comment>
<dbReference type="Proteomes" id="UP000019249">
    <property type="component" value="Unassembled WGS sequence"/>
</dbReference>
<dbReference type="SUPFAM" id="SSF52540">
    <property type="entry name" value="P-loop containing nucleoside triphosphate hydrolases"/>
    <property type="match status" value="1"/>
</dbReference>
<evidence type="ECO:0000313" key="8">
    <source>
        <dbReference type="Proteomes" id="UP000019249"/>
    </source>
</evidence>
<keyword evidence="2" id="KW-0378">Hydrolase</keyword>
<evidence type="ECO:0000256" key="5">
    <source>
        <dbReference type="SAM" id="MobiDB-lite"/>
    </source>
</evidence>
<evidence type="ECO:0000313" key="7">
    <source>
        <dbReference type="EMBL" id="EUJ29161.1"/>
    </source>
</evidence>
<keyword evidence="1" id="KW-0547">Nucleotide-binding</keyword>